<feature type="compositionally biased region" description="Polar residues" evidence="9">
    <location>
        <begin position="463"/>
        <end position="480"/>
    </location>
</feature>
<reference evidence="11" key="1">
    <citation type="submission" date="2020-03" db="EMBL/GenBank/DDBJ databases">
        <title>A high-quality chromosome-level genome assembly of a woody plant with both climbing and erect habits, Rhamnella rubrinervis.</title>
        <authorList>
            <person name="Lu Z."/>
            <person name="Yang Y."/>
            <person name="Zhu X."/>
            <person name="Sun Y."/>
        </authorList>
    </citation>
    <scope>NUCLEOTIDE SEQUENCE</scope>
    <source>
        <strain evidence="11">BYM</strain>
        <tissue evidence="11">Leaf</tissue>
    </source>
</reference>
<dbReference type="PANTHER" id="PTHR31942:SF84">
    <property type="entry name" value="MLO-LIKE PROTEIN 12"/>
    <property type="match status" value="1"/>
</dbReference>
<keyword evidence="5 8" id="KW-1133">Transmembrane helix</keyword>
<evidence type="ECO:0000256" key="10">
    <source>
        <dbReference type="SAM" id="Phobius"/>
    </source>
</evidence>
<feature type="transmembrane region" description="Helical" evidence="10">
    <location>
        <begin position="362"/>
        <end position="389"/>
    </location>
</feature>
<comment type="subcellular location">
    <subcellularLocation>
        <location evidence="1 8">Membrane</location>
        <topology evidence="1 8">Multi-pass membrane protein</topology>
    </subcellularLocation>
</comment>
<feature type="transmembrane region" description="Helical" evidence="10">
    <location>
        <begin position="303"/>
        <end position="321"/>
    </location>
</feature>
<dbReference type="AlphaFoldDB" id="A0A8K0GQS6"/>
<evidence type="ECO:0000256" key="5">
    <source>
        <dbReference type="ARBA" id="ARBA00022989"/>
    </source>
</evidence>
<keyword evidence="6 8" id="KW-0472">Membrane</keyword>
<evidence type="ECO:0000313" key="11">
    <source>
        <dbReference type="EMBL" id="KAF3433916.1"/>
    </source>
</evidence>
<protein>
    <recommendedName>
        <fullName evidence="8">MLO-like protein</fullName>
    </recommendedName>
</protein>
<comment type="caution">
    <text evidence="11">The sequence shown here is derived from an EMBL/GenBank/DDBJ whole genome shotgun (WGS) entry which is preliminary data.</text>
</comment>
<sequence>MAGENVKERTLEETPTWAVAVVCFVLLAISILIERGIHLIGAWLKRKNKNALVEALEKVKAELMLLGFISLLLTVLQDHISSICISEKVAATWHPCSDKVRDEKIAKTRGGRRLLEFLGSEFGARRSLATKGYDTCAEKGKVAFVSAYAIHQLHIFIFVLAIAHVIYCIITLALGRIKMRRWKTWENETRTVEYSYYNDPERFRFARDTSFGRRHLNAWSKSAVSLWIVCFFRQFFGSVTKVDYLTLRHGFITAHLAPENAGRFDFRKYISRSLEEDFKVVVEISPIIWFCAVLFLMSNTYGFYSYLWLPFLPLIIILLVGTKLQVIITKMGLRIQERGDVVKGVPLVKPGDELFWFGRPRFMLFLIHFVLFQNAFQLAFFAWSVYAFTLKSCFHDRTEDIAIRVSMGVIIQVVCSYVTLPLYALVTQMGTSMKPTIFNDKVAAALKNWHKTAKRNKKHNRGSETNTPFSSRPATPTHSMSPVHLLNNYRSSTADDTPVLSPRSPSNYENFDYYITEETPSPSNRGGAGGGSDFERRHLDYEPSSAPPPPAVSAANHEISISMSEFSFGKK</sequence>
<feature type="transmembrane region" description="Helical" evidence="10">
    <location>
        <begin position="17"/>
        <end position="42"/>
    </location>
</feature>
<evidence type="ECO:0000256" key="6">
    <source>
        <dbReference type="ARBA" id="ARBA00023136"/>
    </source>
</evidence>
<dbReference type="EMBL" id="VOIH02000011">
    <property type="protein sequence ID" value="KAF3433916.1"/>
    <property type="molecule type" value="Genomic_DNA"/>
</dbReference>
<feature type="transmembrane region" description="Helical" evidence="10">
    <location>
        <begin position="153"/>
        <end position="174"/>
    </location>
</feature>
<dbReference type="GO" id="GO:0016020">
    <property type="term" value="C:membrane"/>
    <property type="evidence" value="ECO:0007669"/>
    <property type="project" value="UniProtKB-SubCell"/>
</dbReference>
<organism evidence="11 12">
    <name type="scientific">Rhamnella rubrinervis</name>
    <dbReference type="NCBI Taxonomy" id="2594499"/>
    <lineage>
        <taxon>Eukaryota</taxon>
        <taxon>Viridiplantae</taxon>
        <taxon>Streptophyta</taxon>
        <taxon>Embryophyta</taxon>
        <taxon>Tracheophyta</taxon>
        <taxon>Spermatophyta</taxon>
        <taxon>Magnoliopsida</taxon>
        <taxon>eudicotyledons</taxon>
        <taxon>Gunneridae</taxon>
        <taxon>Pentapetalae</taxon>
        <taxon>rosids</taxon>
        <taxon>fabids</taxon>
        <taxon>Rosales</taxon>
        <taxon>Rhamnaceae</taxon>
        <taxon>rhamnoid group</taxon>
        <taxon>Rhamneae</taxon>
        <taxon>Rhamnella</taxon>
    </lineage>
</organism>
<keyword evidence="7 8" id="KW-0568">Pathogenesis-related protein</keyword>
<evidence type="ECO:0000256" key="3">
    <source>
        <dbReference type="ARBA" id="ARBA00022692"/>
    </source>
</evidence>
<proteinExistence type="inferred from homology"/>
<comment type="domain">
    <text evidence="8">The C-terminus contains a calmodulin-binding domain, which binds calmodulin in a calcium-dependent fashion.</text>
</comment>
<feature type="region of interest" description="Disordered" evidence="9">
    <location>
        <begin position="452"/>
        <end position="483"/>
    </location>
</feature>
<feature type="transmembrane region" description="Helical" evidence="10">
    <location>
        <begin position="278"/>
        <end position="297"/>
    </location>
</feature>
<dbReference type="GO" id="GO:0005516">
    <property type="term" value="F:calmodulin binding"/>
    <property type="evidence" value="ECO:0007669"/>
    <property type="project" value="UniProtKB-KW"/>
</dbReference>
<feature type="region of interest" description="Disordered" evidence="9">
    <location>
        <begin position="516"/>
        <end position="558"/>
    </location>
</feature>
<gene>
    <name evidence="8" type="primary">MLO</name>
    <name evidence="11" type="ORF">FNV43_RR25019</name>
</gene>
<evidence type="ECO:0000313" key="12">
    <source>
        <dbReference type="Proteomes" id="UP000796880"/>
    </source>
</evidence>
<evidence type="ECO:0000256" key="2">
    <source>
        <dbReference type="ARBA" id="ARBA00006574"/>
    </source>
</evidence>
<dbReference type="InterPro" id="IPR004326">
    <property type="entry name" value="Mlo"/>
</dbReference>
<keyword evidence="8" id="KW-0112">Calmodulin-binding</keyword>
<dbReference type="GO" id="GO:0006952">
    <property type="term" value="P:defense response"/>
    <property type="evidence" value="ECO:0007669"/>
    <property type="project" value="UniProtKB-KW"/>
</dbReference>
<accession>A0A8K0GQS6</accession>
<evidence type="ECO:0000256" key="1">
    <source>
        <dbReference type="ARBA" id="ARBA00004141"/>
    </source>
</evidence>
<evidence type="ECO:0000256" key="7">
    <source>
        <dbReference type="ARBA" id="ARBA00023265"/>
    </source>
</evidence>
<evidence type="ECO:0000256" key="9">
    <source>
        <dbReference type="SAM" id="MobiDB-lite"/>
    </source>
</evidence>
<comment type="similarity">
    <text evidence="2 8">Belongs to the MLO family.</text>
</comment>
<feature type="transmembrane region" description="Helical" evidence="10">
    <location>
        <begin position="401"/>
        <end position="426"/>
    </location>
</feature>
<keyword evidence="4 8" id="KW-0611">Plant defense</keyword>
<dbReference type="PANTHER" id="PTHR31942">
    <property type="entry name" value="MLO-LIKE PROTEIN 1"/>
    <property type="match status" value="1"/>
</dbReference>
<keyword evidence="3 8" id="KW-0812">Transmembrane</keyword>
<dbReference type="Pfam" id="PF03094">
    <property type="entry name" value="Mlo"/>
    <property type="match status" value="1"/>
</dbReference>
<dbReference type="Proteomes" id="UP000796880">
    <property type="component" value="Unassembled WGS sequence"/>
</dbReference>
<comment type="function">
    <text evidence="8">May be involved in modulation of pathogen defense and leaf cell death.</text>
</comment>
<name>A0A8K0GQS6_9ROSA</name>
<evidence type="ECO:0000256" key="8">
    <source>
        <dbReference type="RuleBase" id="RU280816"/>
    </source>
</evidence>
<dbReference type="OrthoDB" id="1388414at2759"/>
<keyword evidence="12" id="KW-1185">Reference proteome</keyword>
<evidence type="ECO:0000256" key="4">
    <source>
        <dbReference type="ARBA" id="ARBA00022821"/>
    </source>
</evidence>